<proteinExistence type="predicted"/>
<dbReference type="EMBL" id="MU266369">
    <property type="protein sequence ID" value="KAH7927232.1"/>
    <property type="molecule type" value="Genomic_DNA"/>
</dbReference>
<comment type="caution">
    <text evidence="1">The sequence shown here is derived from an EMBL/GenBank/DDBJ whole genome shotgun (WGS) entry which is preliminary data.</text>
</comment>
<name>A0ACB8BP12_9AGAM</name>
<evidence type="ECO:0000313" key="1">
    <source>
        <dbReference type="EMBL" id="KAH7927232.1"/>
    </source>
</evidence>
<dbReference type="Proteomes" id="UP000790709">
    <property type="component" value="Unassembled WGS sequence"/>
</dbReference>
<organism evidence="1 2">
    <name type="scientific">Leucogyrophana mollusca</name>
    <dbReference type="NCBI Taxonomy" id="85980"/>
    <lineage>
        <taxon>Eukaryota</taxon>
        <taxon>Fungi</taxon>
        <taxon>Dikarya</taxon>
        <taxon>Basidiomycota</taxon>
        <taxon>Agaricomycotina</taxon>
        <taxon>Agaricomycetes</taxon>
        <taxon>Agaricomycetidae</taxon>
        <taxon>Boletales</taxon>
        <taxon>Boletales incertae sedis</taxon>
        <taxon>Leucogyrophana</taxon>
    </lineage>
</organism>
<sequence length="365" mass="41275">MWRPVTARPNKPFHVRRTEFDVIDRTTHTCVRSPSTMTTIQRCAGGLLGLSVHRPFSILHQQFTPHITPPTPIHQHAAPRYTPNKPSKGSWLRYRIPLRKPRVKHYPPPRRQVTPSPAIGLRHPEVVEKAGKVQSGWNSSRRLVHGSAARRTCFRLAPRAPPGASLPGTLTSAAGSYYPPVTLVTRRQRHTVQYTPSPLTAHSNKAWKTLGYSSVIPPHLFTDSLMALWKRLDIREQSGHRILSDVTKRISNMSTNLETTAELHKRWVYTKKPNVFAGLLVFIGGDQPPEGWIERPHPTSPLLHPRKISRYSSRSLILSSQACFLFGNLAPRSGVERELSISAPTARALLVKSRATSFLHRWVWR</sequence>
<reference evidence="1" key="1">
    <citation type="journal article" date="2021" name="New Phytol.">
        <title>Evolutionary innovations through gain and loss of genes in the ectomycorrhizal Boletales.</title>
        <authorList>
            <person name="Wu G."/>
            <person name="Miyauchi S."/>
            <person name="Morin E."/>
            <person name="Kuo A."/>
            <person name="Drula E."/>
            <person name="Varga T."/>
            <person name="Kohler A."/>
            <person name="Feng B."/>
            <person name="Cao Y."/>
            <person name="Lipzen A."/>
            <person name="Daum C."/>
            <person name="Hundley H."/>
            <person name="Pangilinan J."/>
            <person name="Johnson J."/>
            <person name="Barry K."/>
            <person name="LaButti K."/>
            <person name="Ng V."/>
            <person name="Ahrendt S."/>
            <person name="Min B."/>
            <person name="Choi I.G."/>
            <person name="Park H."/>
            <person name="Plett J.M."/>
            <person name="Magnuson J."/>
            <person name="Spatafora J.W."/>
            <person name="Nagy L.G."/>
            <person name="Henrissat B."/>
            <person name="Grigoriev I.V."/>
            <person name="Yang Z.L."/>
            <person name="Xu J."/>
            <person name="Martin F.M."/>
        </authorList>
    </citation>
    <scope>NUCLEOTIDE SEQUENCE</scope>
    <source>
        <strain evidence="1">KUC20120723A-06</strain>
    </source>
</reference>
<gene>
    <name evidence="1" type="ORF">BV22DRAFT_1118347</name>
</gene>
<protein>
    <submittedName>
        <fullName evidence="1">Uncharacterized protein</fullName>
    </submittedName>
</protein>
<keyword evidence="2" id="KW-1185">Reference proteome</keyword>
<accession>A0ACB8BP12</accession>
<evidence type="ECO:0000313" key="2">
    <source>
        <dbReference type="Proteomes" id="UP000790709"/>
    </source>
</evidence>